<gene>
    <name evidence="1" type="ORF">BV25DRAFT_1781520</name>
</gene>
<feature type="non-terminal residue" evidence="1">
    <location>
        <position position="522"/>
    </location>
</feature>
<reference evidence="1" key="1">
    <citation type="submission" date="2021-03" db="EMBL/GenBank/DDBJ databases">
        <authorList>
            <consortium name="DOE Joint Genome Institute"/>
            <person name="Ahrendt S."/>
            <person name="Looney B.P."/>
            <person name="Miyauchi S."/>
            <person name="Morin E."/>
            <person name="Drula E."/>
            <person name="Courty P.E."/>
            <person name="Chicoki N."/>
            <person name="Fauchery L."/>
            <person name="Kohler A."/>
            <person name="Kuo A."/>
            <person name="Labutti K."/>
            <person name="Pangilinan J."/>
            <person name="Lipzen A."/>
            <person name="Riley R."/>
            <person name="Andreopoulos W."/>
            <person name="He G."/>
            <person name="Johnson J."/>
            <person name="Barry K.W."/>
            <person name="Grigoriev I.V."/>
            <person name="Nagy L."/>
            <person name="Hibbett D."/>
            <person name="Henrissat B."/>
            <person name="Matheny P.B."/>
            <person name="Labbe J."/>
            <person name="Martin F."/>
        </authorList>
    </citation>
    <scope>NUCLEOTIDE SEQUENCE</scope>
    <source>
        <strain evidence="1">HHB10654</strain>
    </source>
</reference>
<dbReference type="Proteomes" id="UP000814140">
    <property type="component" value="Unassembled WGS sequence"/>
</dbReference>
<name>A0ACB8SK69_9AGAM</name>
<dbReference type="EMBL" id="MU277268">
    <property type="protein sequence ID" value="KAI0056258.1"/>
    <property type="molecule type" value="Genomic_DNA"/>
</dbReference>
<organism evidence="1 2">
    <name type="scientific">Artomyces pyxidatus</name>
    <dbReference type="NCBI Taxonomy" id="48021"/>
    <lineage>
        <taxon>Eukaryota</taxon>
        <taxon>Fungi</taxon>
        <taxon>Dikarya</taxon>
        <taxon>Basidiomycota</taxon>
        <taxon>Agaricomycotina</taxon>
        <taxon>Agaricomycetes</taxon>
        <taxon>Russulales</taxon>
        <taxon>Auriscalpiaceae</taxon>
        <taxon>Artomyces</taxon>
    </lineage>
</organism>
<proteinExistence type="predicted"/>
<evidence type="ECO:0000313" key="2">
    <source>
        <dbReference type="Proteomes" id="UP000814140"/>
    </source>
</evidence>
<reference evidence="1" key="2">
    <citation type="journal article" date="2022" name="New Phytol.">
        <title>Evolutionary transition to the ectomycorrhizal habit in the genomes of a hyperdiverse lineage of mushroom-forming fungi.</title>
        <authorList>
            <person name="Looney B."/>
            <person name="Miyauchi S."/>
            <person name="Morin E."/>
            <person name="Drula E."/>
            <person name="Courty P.E."/>
            <person name="Kohler A."/>
            <person name="Kuo A."/>
            <person name="LaButti K."/>
            <person name="Pangilinan J."/>
            <person name="Lipzen A."/>
            <person name="Riley R."/>
            <person name="Andreopoulos W."/>
            <person name="He G."/>
            <person name="Johnson J."/>
            <person name="Nolan M."/>
            <person name="Tritt A."/>
            <person name="Barry K.W."/>
            <person name="Grigoriev I.V."/>
            <person name="Nagy L.G."/>
            <person name="Hibbett D."/>
            <person name="Henrissat B."/>
            <person name="Matheny P.B."/>
            <person name="Labbe J."/>
            <person name="Martin F.M."/>
        </authorList>
    </citation>
    <scope>NUCLEOTIDE SEQUENCE</scope>
    <source>
        <strain evidence="1">HHB10654</strain>
    </source>
</reference>
<keyword evidence="1" id="KW-0378">Hydrolase</keyword>
<protein>
    <submittedName>
        <fullName evidence="1">P-loop containing nucleoside triphosphate hydrolase protein</fullName>
    </submittedName>
</protein>
<evidence type="ECO:0000313" key="1">
    <source>
        <dbReference type="EMBL" id="KAI0056258.1"/>
    </source>
</evidence>
<feature type="non-terminal residue" evidence="1">
    <location>
        <position position="1"/>
    </location>
</feature>
<comment type="caution">
    <text evidence="1">The sequence shown here is derived from an EMBL/GenBank/DDBJ whole genome shotgun (WGS) entry which is preliminary data.</text>
</comment>
<keyword evidence="2" id="KW-1185">Reference proteome</keyword>
<sequence>VDVTEATILGLDCTVIAGTGAGKTMPFIMSNFVYPDRMTAIISPLKALEDDQQSRFEAMGIPTGVVQGVTWSKELKKVSAAHMEPLPSAHQLGIGCFVIDEVHCISQWGHDFRPEYGELAKLRAFVPHHVPIQAASATMTAHVLEEIRLSLGIDPSKSFHVNLGNNRPNITQEVRRMKSAEDFAALDFLVDGAKTAEDLPRAIVFVDKIEHAHRILNRLHELVPALKDSIDFLHAWRSELSKQVAVHDFKQGNTRIFIATEAAGMGMDIPDITLIVQFGTPANLSVWIQRAGRAARSSWVQGLAIMLVQESAFQQVGARKTAGSEDEGSDADTEDEENNVESEEKTYRMKLEPSLREWIETEGCRRDIVDDYFSNPPRKPATGVCCDNCEREKMSAHASSDSDSPVASGLSHLPETPRRPRHQEDETGDDEVGKSKLGPDRRTGKHLEAVRTAITNWRVKTRRTMHPYAEFTAHGLLPESNLKTIASRRRPRTTEDLEQVLRTPWPLLERHGRDVLALTTRM</sequence>
<accession>A0ACB8SK69</accession>